<dbReference type="InterPro" id="IPR057259">
    <property type="entry name" value="Ribosomal_L19e"/>
</dbReference>
<keyword evidence="2" id="KW-0689">Ribosomal protein</keyword>
<evidence type="ECO:0000259" key="5">
    <source>
        <dbReference type="SMART" id="SM01416"/>
    </source>
</evidence>
<dbReference type="Proteomes" id="UP000734854">
    <property type="component" value="Unassembled WGS sequence"/>
</dbReference>
<dbReference type="PANTHER" id="PTHR10722">
    <property type="entry name" value="60S RIBOSOMAL PROTEIN L19"/>
    <property type="match status" value="1"/>
</dbReference>
<protein>
    <recommendedName>
        <fullName evidence="5">Large ribosomal subunit protein eL19 domain-containing protein</fullName>
    </recommendedName>
</protein>
<dbReference type="OrthoDB" id="5407653at2759"/>
<proteinExistence type="inferred from homology"/>
<evidence type="ECO:0000313" key="6">
    <source>
        <dbReference type="EMBL" id="KAG6486332.1"/>
    </source>
</evidence>
<feature type="region of interest" description="Disordered" evidence="4">
    <location>
        <begin position="66"/>
        <end position="87"/>
    </location>
</feature>
<dbReference type="InterPro" id="IPR039547">
    <property type="entry name" value="Ribosomal_eL19"/>
</dbReference>
<dbReference type="FunFam" id="1.10.1650.10:FF:000001">
    <property type="entry name" value="Ribosomal protein L19"/>
    <property type="match status" value="1"/>
</dbReference>
<dbReference type="GO" id="GO:0022625">
    <property type="term" value="C:cytosolic large ribosomal subunit"/>
    <property type="evidence" value="ECO:0007669"/>
    <property type="project" value="InterPro"/>
</dbReference>
<dbReference type="NCBIfam" id="NF006343">
    <property type="entry name" value="PRK08570.1"/>
    <property type="match status" value="1"/>
</dbReference>
<keyword evidence="3" id="KW-0687">Ribonucleoprotein</keyword>
<evidence type="ECO:0000256" key="4">
    <source>
        <dbReference type="SAM" id="MobiDB-lite"/>
    </source>
</evidence>
<feature type="domain" description="Large ribosomal subunit protein eL19" evidence="5">
    <location>
        <begin position="3"/>
        <end position="146"/>
    </location>
</feature>
<dbReference type="GO" id="GO:0006412">
    <property type="term" value="P:translation"/>
    <property type="evidence" value="ECO:0007669"/>
    <property type="project" value="InterPro"/>
</dbReference>
<dbReference type="GO" id="GO:0003735">
    <property type="term" value="F:structural constituent of ribosome"/>
    <property type="evidence" value="ECO:0007669"/>
    <property type="project" value="InterPro"/>
</dbReference>
<organism evidence="6 7">
    <name type="scientific">Zingiber officinale</name>
    <name type="common">Ginger</name>
    <name type="synonym">Amomum zingiber</name>
    <dbReference type="NCBI Taxonomy" id="94328"/>
    <lineage>
        <taxon>Eukaryota</taxon>
        <taxon>Viridiplantae</taxon>
        <taxon>Streptophyta</taxon>
        <taxon>Embryophyta</taxon>
        <taxon>Tracheophyta</taxon>
        <taxon>Spermatophyta</taxon>
        <taxon>Magnoliopsida</taxon>
        <taxon>Liliopsida</taxon>
        <taxon>Zingiberales</taxon>
        <taxon>Zingiberaceae</taxon>
        <taxon>Zingiber</taxon>
    </lineage>
</organism>
<gene>
    <name evidence="6" type="ORF">ZIOFF_054902</name>
</gene>
<comment type="caution">
    <text evidence="6">The sequence shown here is derived from an EMBL/GenBank/DDBJ whole genome shotgun (WGS) entry which is preliminary data.</text>
</comment>
<comment type="similarity">
    <text evidence="1">Belongs to the eukaryotic ribosomal protein eL19 family.</text>
</comment>
<evidence type="ECO:0000256" key="2">
    <source>
        <dbReference type="ARBA" id="ARBA00022980"/>
    </source>
</evidence>
<evidence type="ECO:0000256" key="1">
    <source>
        <dbReference type="ARBA" id="ARBA00011082"/>
    </source>
</evidence>
<name>A0A8J5KE38_ZINOF</name>
<accession>A0A8J5KE38</accession>
<feature type="compositionally biased region" description="Basic residues" evidence="4">
    <location>
        <begin position="72"/>
        <end position="82"/>
    </location>
</feature>
<dbReference type="AlphaFoldDB" id="A0A8J5KE38"/>
<evidence type="ECO:0000313" key="7">
    <source>
        <dbReference type="Proteomes" id="UP000734854"/>
    </source>
</evidence>
<dbReference type="EMBL" id="JACMSC010000015">
    <property type="protein sequence ID" value="KAG6486332.1"/>
    <property type="molecule type" value="Genomic_DNA"/>
</dbReference>
<dbReference type="Pfam" id="PF01280">
    <property type="entry name" value="Ribosomal_L19e"/>
    <property type="match status" value="1"/>
</dbReference>
<reference evidence="6 7" key="1">
    <citation type="submission" date="2020-08" db="EMBL/GenBank/DDBJ databases">
        <title>Plant Genome Project.</title>
        <authorList>
            <person name="Zhang R.-G."/>
        </authorList>
    </citation>
    <scope>NUCLEOTIDE SEQUENCE [LARGE SCALE GENOMIC DNA]</scope>
    <source>
        <tissue evidence="6">Rhizome</tissue>
    </source>
</reference>
<dbReference type="GO" id="GO:0003723">
    <property type="term" value="F:RNA binding"/>
    <property type="evidence" value="ECO:0007669"/>
    <property type="project" value="InterPro"/>
</dbReference>
<keyword evidence="7" id="KW-1185">Reference proteome</keyword>
<dbReference type="Pfam" id="PF25476">
    <property type="entry name" value="Ribosomal_L19e_C"/>
    <property type="match status" value="1"/>
</dbReference>
<dbReference type="InterPro" id="IPR057260">
    <property type="entry name" value="Ribosomal_L19e_C"/>
</dbReference>
<dbReference type="SMART" id="SM01416">
    <property type="entry name" value="Ribosomal_L19e"/>
    <property type="match status" value="1"/>
</dbReference>
<dbReference type="InterPro" id="IPR000196">
    <property type="entry name" value="Ribosomal_eL19_dom"/>
</dbReference>
<dbReference type="FunFam" id="1.10.1200.240:FF:000001">
    <property type="entry name" value="Ribosomal protein L19"/>
    <property type="match status" value="1"/>
</dbReference>
<evidence type="ECO:0000256" key="3">
    <source>
        <dbReference type="ARBA" id="ARBA00023274"/>
    </source>
</evidence>
<sequence>MVSLKLQKRLAAAILHCGRRKLWLDPGEVDHVAMANSRKEIRNLIKDGMVLRRPTKLHSRFRARQALEAKRNGRHTGHGKRSGTKEARLPTKVLWMRRMRVLRRLLRKYRELKKIDKHVYHEAYMKVKGNVFRHKRGLMENIHRLEADKRRDKALIYQLEAIRIQSKDNFQRMKVSHRREECAPQLRLLA</sequence>